<evidence type="ECO:0000256" key="1">
    <source>
        <dbReference type="ARBA" id="ARBA00004651"/>
    </source>
</evidence>
<feature type="domain" description="RDD" evidence="7">
    <location>
        <begin position="9"/>
        <end position="125"/>
    </location>
</feature>
<reference evidence="8 9" key="1">
    <citation type="submission" date="2017-12" db="EMBL/GenBank/DDBJ databases">
        <authorList>
            <person name="Paulsen S."/>
            <person name="Gram L.K."/>
        </authorList>
    </citation>
    <scope>NUCLEOTIDE SEQUENCE [LARGE SCALE GENOMIC DNA]</scope>
    <source>
        <strain evidence="8 9">S2897</strain>
    </source>
</reference>
<dbReference type="EMBL" id="PNCG01000013">
    <property type="protein sequence ID" value="TMP86652.1"/>
    <property type="molecule type" value="Genomic_DNA"/>
</dbReference>
<dbReference type="Pfam" id="PF06271">
    <property type="entry name" value="RDD"/>
    <property type="match status" value="1"/>
</dbReference>
<keyword evidence="2" id="KW-1003">Cell membrane</keyword>
<dbReference type="PANTHER" id="PTHR36115">
    <property type="entry name" value="PROLINE-RICH ANTIGEN HOMOLOG-RELATED"/>
    <property type="match status" value="1"/>
</dbReference>
<keyword evidence="5 6" id="KW-0472">Membrane</keyword>
<proteinExistence type="predicted"/>
<sequence>MKDNKTAALRIPAFFIDAAFVVAALVGLLELLLFTNTIKEPPAVELVMFVCVPVGFFVYWALNINLGKRIFKLVIVDELSEKKASIWQLFLRSILFCMLVSLNIVLLLPLFISKKNQGLHDMLAKTRVIKRTGEHN</sequence>
<dbReference type="AlphaFoldDB" id="A0A5S3Z344"/>
<dbReference type="InterPro" id="IPR051791">
    <property type="entry name" value="Pra-immunoreactive"/>
</dbReference>
<organism evidence="8 9">
    <name type="scientific">Pseudoalteromonas ruthenica</name>
    <dbReference type="NCBI Taxonomy" id="151081"/>
    <lineage>
        <taxon>Bacteria</taxon>
        <taxon>Pseudomonadati</taxon>
        <taxon>Pseudomonadota</taxon>
        <taxon>Gammaproteobacteria</taxon>
        <taxon>Alteromonadales</taxon>
        <taxon>Pseudoalteromonadaceae</taxon>
        <taxon>Pseudoalteromonas</taxon>
    </lineage>
</organism>
<reference evidence="9" key="2">
    <citation type="submission" date="2019-06" db="EMBL/GenBank/DDBJ databases">
        <title>Co-occurence of chitin degradation, pigmentation and bioactivity in marine Pseudoalteromonas.</title>
        <authorList>
            <person name="Sonnenschein E.C."/>
            <person name="Bech P.K."/>
        </authorList>
    </citation>
    <scope>NUCLEOTIDE SEQUENCE [LARGE SCALE GENOMIC DNA]</scope>
    <source>
        <strain evidence="9">S2897</strain>
    </source>
</reference>
<dbReference type="STRING" id="151081.TW72_00395"/>
<dbReference type="RefSeq" id="WP_138510533.1">
    <property type="nucleotide sequence ID" value="NZ_PNBS01000002.1"/>
</dbReference>
<comment type="caution">
    <text evidence="8">The sequence shown here is derived from an EMBL/GenBank/DDBJ whole genome shotgun (WGS) entry which is preliminary data.</text>
</comment>
<evidence type="ECO:0000256" key="4">
    <source>
        <dbReference type="ARBA" id="ARBA00022989"/>
    </source>
</evidence>
<evidence type="ECO:0000313" key="9">
    <source>
        <dbReference type="Proteomes" id="UP000305874"/>
    </source>
</evidence>
<evidence type="ECO:0000256" key="6">
    <source>
        <dbReference type="SAM" id="Phobius"/>
    </source>
</evidence>
<feature type="transmembrane region" description="Helical" evidence="6">
    <location>
        <begin position="46"/>
        <end position="62"/>
    </location>
</feature>
<dbReference type="InterPro" id="IPR010432">
    <property type="entry name" value="RDD"/>
</dbReference>
<evidence type="ECO:0000256" key="5">
    <source>
        <dbReference type="ARBA" id="ARBA00023136"/>
    </source>
</evidence>
<name>A0A5S3Z344_9GAMM</name>
<evidence type="ECO:0000259" key="7">
    <source>
        <dbReference type="Pfam" id="PF06271"/>
    </source>
</evidence>
<keyword evidence="4 6" id="KW-1133">Transmembrane helix</keyword>
<protein>
    <recommendedName>
        <fullName evidence="7">RDD domain-containing protein</fullName>
    </recommendedName>
</protein>
<comment type="subcellular location">
    <subcellularLocation>
        <location evidence="1">Cell membrane</location>
        <topology evidence="1">Multi-pass membrane protein</topology>
    </subcellularLocation>
</comment>
<keyword evidence="3 6" id="KW-0812">Transmembrane</keyword>
<evidence type="ECO:0000313" key="8">
    <source>
        <dbReference type="EMBL" id="TMP86652.1"/>
    </source>
</evidence>
<evidence type="ECO:0000256" key="3">
    <source>
        <dbReference type="ARBA" id="ARBA00022692"/>
    </source>
</evidence>
<gene>
    <name evidence="8" type="ORF">CWC05_12695</name>
</gene>
<accession>A0A5S3Z344</accession>
<dbReference type="GO" id="GO:0005886">
    <property type="term" value="C:plasma membrane"/>
    <property type="evidence" value="ECO:0007669"/>
    <property type="project" value="UniProtKB-SubCell"/>
</dbReference>
<evidence type="ECO:0000256" key="2">
    <source>
        <dbReference type="ARBA" id="ARBA00022475"/>
    </source>
</evidence>
<feature type="transmembrane region" description="Helical" evidence="6">
    <location>
        <begin position="12"/>
        <end position="34"/>
    </location>
</feature>
<feature type="transmembrane region" description="Helical" evidence="6">
    <location>
        <begin position="89"/>
        <end position="112"/>
    </location>
</feature>
<dbReference type="Proteomes" id="UP000305874">
    <property type="component" value="Unassembled WGS sequence"/>
</dbReference>